<evidence type="ECO:0000256" key="1">
    <source>
        <dbReference type="ARBA" id="ARBA00004141"/>
    </source>
</evidence>
<evidence type="ECO:0008006" key="10">
    <source>
        <dbReference type="Google" id="ProtNLM"/>
    </source>
</evidence>
<dbReference type="Proteomes" id="UP000523795">
    <property type="component" value="Unassembled WGS sequence"/>
</dbReference>
<evidence type="ECO:0000256" key="7">
    <source>
        <dbReference type="SAM" id="Phobius"/>
    </source>
</evidence>
<dbReference type="InterPro" id="IPR001626">
    <property type="entry name" value="ABC_TroCD"/>
</dbReference>
<keyword evidence="3 6" id="KW-0812">Transmembrane</keyword>
<dbReference type="InterPro" id="IPR037294">
    <property type="entry name" value="ABC_BtuC-like"/>
</dbReference>
<comment type="caution">
    <text evidence="8">The sequence shown here is derived from an EMBL/GenBank/DDBJ whole genome shotgun (WGS) entry which is preliminary data.</text>
</comment>
<organism evidence="8 9">
    <name type="scientific">Arthrobacter deserti</name>
    <dbReference type="NCBI Taxonomy" id="1742687"/>
    <lineage>
        <taxon>Bacteria</taxon>
        <taxon>Bacillati</taxon>
        <taxon>Actinomycetota</taxon>
        <taxon>Actinomycetes</taxon>
        <taxon>Micrococcales</taxon>
        <taxon>Micrococcaceae</taxon>
        <taxon>Arthrobacter</taxon>
    </lineage>
</organism>
<name>A0ABX1JNV3_9MICC</name>
<dbReference type="SUPFAM" id="SSF81345">
    <property type="entry name" value="ABC transporter involved in vitamin B12 uptake, BtuC"/>
    <property type="match status" value="1"/>
</dbReference>
<sequence length="91" mass="9606">ITPGATAFLLTRSFDRMLVLAGSVTAAASVAGIYASYYLDISTGASVVLAQSVVFVFVFLFARGTGAVWQWRHRRASRLQTAGPAGQPAGR</sequence>
<feature type="transmembrane region" description="Helical" evidence="7">
    <location>
        <begin position="45"/>
        <end position="69"/>
    </location>
</feature>
<protein>
    <recommendedName>
        <fullName evidence="10">Metal ABC transporter permease</fullName>
    </recommendedName>
</protein>
<evidence type="ECO:0000256" key="3">
    <source>
        <dbReference type="ARBA" id="ARBA00022692"/>
    </source>
</evidence>
<comment type="similarity">
    <text evidence="2 6">Belongs to the ABC-3 integral membrane protein family.</text>
</comment>
<evidence type="ECO:0000256" key="6">
    <source>
        <dbReference type="RuleBase" id="RU003943"/>
    </source>
</evidence>
<feature type="transmembrane region" description="Helical" evidence="7">
    <location>
        <begin position="18"/>
        <end position="39"/>
    </location>
</feature>
<proteinExistence type="inferred from homology"/>
<evidence type="ECO:0000256" key="4">
    <source>
        <dbReference type="ARBA" id="ARBA00022989"/>
    </source>
</evidence>
<accession>A0ABX1JNV3</accession>
<dbReference type="EMBL" id="JAAZSR010000088">
    <property type="protein sequence ID" value="NKX50406.1"/>
    <property type="molecule type" value="Genomic_DNA"/>
</dbReference>
<keyword evidence="4 7" id="KW-1133">Transmembrane helix</keyword>
<dbReference type="PANTHER" id="PTHR30477:SF13">
    <property type="entry name" value="IRON TRANSPORT SYSTEM MEMBRANE PROTEIN HI_0360-RELATED"/>
    <property type="match status" value="1"/>
</dbReference>
<evidence type="ECO:0000256" key="2">
    <source>
        <dbReference type="ARBA" id="ARBA00008034"/>
    </source>
</evidence>
<dbReference type="Pfam" id="PF00950">
    <property type="entry name" value="ABC-3"/>
    <property type="match status" value="1"/>
</dbReference>
<gene>
    <name evidence="8" type="ORF">HER39_07465</name>
</gene>
<comment type="subcellular location">
    <subcellularLocation>
        <location evidence="6">Cell membrane</location>
        <topology evidence="6">Multi-pass membrane protein</topology>
    </subcellularLocation>
    <subcellularLocation>
        <location evidence="1">Membrane</location>
        <topology evidence="1">Multi-pass membrane protein</topology>
    </subcellularLocation>
</comment>
<keyword evidence="6" id="KW-0813">Transport</keyword>
<keyword evidence="9" id="KW-1185">Reference proteome</keyword>
<evidence type="ECO:0000256" key="5">
    <source>
        <dbReference type="ARBA" id="ARBA00023136"/>
    </source>
</evidence>
<feature type="non-terminal residue" evidence="8">
    <location>
        <position position="1"/>
    </location>
</feature>
<keyword evidence="5 7" id="KW-0472">Membrane</keyword>
<reference evidence="8 9" key="1">
    <citation type="submission" date="2020-04" db="EMBL/GenBank/DDBJ databases">
        <authorList>
            <person name="Liu S."/>
        </authorList>
    </citation>
    <scope>NUCLEOTIDE SEQUENCE [LARGE SCALE GENOMIC DNA]</scope>
    <source>
        <strain evidence="8 9">CGMCC 1.15091</strain>
    </source>
</reference>
<evidence type="ECO:0000313" key="8">
    <source>
        <dbReference type="EMBL" id="NKX50406.1"/>
    </source>
</evidence>
<dbReference type="PANTHER" id="PTHR30477">
    <property type="entry name" value="ABC-TRANSPORTER METAL-BINDING PROTEIN"/>
    <property type="match status" value="1"/>
</dbReference>
<evidence type="ECO:0000313" key="9">
    <source>
        <dbReference type="Proteomes" id="UP000523795"/>
    </source>
</evidence>